<evidence type="ECO:0000259" key="3">
    <source>
        <dbReference type="SMART" id="SM00939"/>
    </source>
</evidence>
<dbReference type="Proteomes" id="UP000218287">
    <property type="component" value="Chromosome"/>
</dbReference>
<evidence type="ECO:0000256" key="2">
    <source>
        <dbReference type="SAM" id="MobiDB-lite"/>
    </source>
</evidence>
<organism evidence="4 5">
    <name type="scientific">Anabaenopsis circularis NIES-21</name>
    <dbReference type="NCBI Taxonomy" id="1085406"/>
    <lineage>
        <taxon>Bacteria</taxon>
        <taxon>Bacillati</taxon>
        <taxon>Cyanobacteriota</taxon>
        <taxon>Cyanophyceae</taxon>
        <taxon>Nostocales</taxon>
        <taxon>Nodulariaceae</taxon>
        <taxon>Anabaenopsis</taxon>
    </lineage>
</organism>
<dbReference type="EMBL" id="AP018174">
    <property type="protein sequence ID" value="BAY14991.1"/>
    <property type="molecule type" value="Genomic_DNA"/>
</dbReference>
<gene>
    <name evidence="4" type="ORF">NIES21_07770</name>
</gene>
<dbReference type="InterPro" id="IPR005674">
    <property type="entry name" value="CocE/Ser_esterase"/>
</dbReference>
<feature type="domain" description="Xaa-Pro dipeptidyl-peptidase C-terminal" evidence="3">
    <location>
        <begin position="298"/>
        <end position="549"/>
    </location>
</feature>
<dbReference type="InterPro" id="IPR008979">
    <property type="entry name" value="Galactose-bd-like_sf"/>
</dbReference>
<dbReference type="AlphaFoldDB" id="A0A1Z4GBV3"/>
<dbReference type="Pfam" id="PF08530">
    <property type="entry name" value="PepX_C"/>
    <property type="match status" value="1"/>
</dbReference>
<dbReference type="InterPro" id="IPR000383">
    <property type="entry name" value="Xaa-Pro-like_dom"/>
</dbReference>
<keyword evidence="1" id="KW-0378">Hydrolase</keyword>
<dbReference type="SMART" id="SM00939">
    <property type="entry name" value="PepX_C"/>
    <property type="match status" value="1"/>
</dbReference>
<reference evidence="4 5" key="1">
    <citation type="submission" date="2017-06" db="EMBL/GenBank/DDBJ databases">
        <title>Genome sequencing of cyanobaciteial culture collection at National Institute for Environmental Studies (NIES).</title>
        <authorList>
            <person name="Hirose Y."/>
            <person name="Shimura Y."/>
            <person name="Fujisawa T."/>
            <person name="Nakamura Y."/>
            <person name="Kawachi M."/>
        </authorList>
    </citation>
    <scope>NUCLEOTIDE SEQUENCE [LARGE SCALE GENOMIC DNA]</scope>
    <source>
        <strain evidence="4 5">NIES-21</strain>
    </source>
</reference>
<dbReference type="Gene3D" id="1.10.3020.10">
    <property type="entry name" value="alpha-amino acid ester hydrolase ( Helical cap domain)"/>
    <property type="match status" value="1"/>
</dbReference>
<dbReference type="InterPro" id="IPR029058">
    <property type="entry name" value="AB_hydrolase_fold"/>
</dbReference>
<dbReference type="Pfam" id="PF02129">
    <property type="entry name" value="Peptidase_S15"/>
    <property type="match status" value="1"/>
</dbReference>
<evidence type="ECO:0000313" key="4">
    <source>
        <dbReference type="EMBL" id="BAY14991.1"/>
    </source>
</evidence>
<dbReference type="PANTHER" id="PTHR43056">
    <property type="entry name" value="PEPTIDASE S9 PROLYL OLIGOPEPTIDASE"/>
    <property type="match status" value="1"/>
</dbReference>
<dbReference type="SUPFAM" id="SSF49785">
    <property type="entry name" value="Galactose-binding domain-like"/>
    <property type="match status" value="1"/>
</dbReference>
<feature type="region of interest" description="Disordered" evidence="2">
    <location>
        <begin position="361"/>
        <end position="383"/>
    </location>
</feature>
<proteinExistence type="predicted"/>
<dbReference type="InterPro" id="IPR050585">
    <property type="entry name" value="Xaa-Pro_dipeptidyl-ppase/CocE"/>
</dbReference>
<dbReference type="Gene3D" id="2.60.120.260">
    <property type="entry name" value="Galactose-binding domain-like"/>
    <property type="match status" value="1"/>
</dbReference>
<dbReference type="PANTHER" id="PTHR43056:SF10">
    <property type="entry name" value="COCE_NOND FAMILY, PUTATIVE (AFU_ORTHOLOGUE AFUA_7G00600)-RELATED"/>
    <property type="match status" value="1"/>
</dbReference>
<dbReference type="OrthoDB" id="319764at2"/>
<evidence type="ECO:0000256" key="1">
    <source>
        <dbReference type="ARBA" id="ARBA00022801"/>
    </source>
</evidence>
<accession>A0A1Z4GBV3</accession>
<dbReference type="Gene3D" id="3.40.50.1820">
    <property type="entry name" value="alpha/beta hydrolase"/>
    <property type="match status" value="1"/>
</dbReference>
<name>A0A1Z4GBV3_9CYAN</name>
<dbReference type="SUPFAM" id="SSF53474">
    <property type="entry name" value="alpha/beta-Hydrolases"/>
    <property type="match status" value="1"/>
</dbReference>
<dbReference type="InterPro" id="IPR013736">
    <property type="entry name" value="Xaa-Pro_dipept_C"/>
</dbReference>
<dbReference type="GO" id="GO:0008239">
    <property type="term" value="F:dipeptidyl-peptidase activity"/>
    <property type="evidence" value="ECO:0007669"/>
    <property type="project" value="InterPro"/>
</dbReference>
<sequence>MYKVLPKQTVSMYTRDGVRLDADIYRPDAAENFPVLLMRQPYGRAIASTVVYAHPRWYAAHGYIVVIQDVRGRGTSAGEFKLFAHEIADGEDSIYWAAHLPGSNGKVGMYGFSYQGMTQLYAAAAKPSALKTICPAMIGYDLYTDWAYEGGAFCLQTNIAWAIQLATETARLCNDQPAYQALLTTARNLPVNNPEILQQLAPESFYHEWAAHTQPDTYWEELSPKRHLQAVDLPMFHIGGWFDTYLRGTLNLYKDIAARSITAQHLLVGPWAHLPWGRKVGEVDFGAKAASPVDRMQIRWFDQFLKDIDTGLLQESSICLFEMGSNIWRTFPSLNTANQKSYFLSTTGLASIREDSGILSNASPLKSGNPPTRLAPQNSAPSTQDILVHDPWRPAPSLGGHAGLPAGVFERSHIDCRSDVLTYTTQPLIEDLHLLGDVVVEIDCSADQPSYDLSAVLSQVQPDGKVYNLTQGYIHCPPTTAVPIKIQLQTTCVRIAKGNALRLSLSAACFPAYAMNSGNGAVLNSDDLRNAQVITLTVNCGGDRNSQILIPII</sequence>
<evidence type="ECO:0000313" key="5">
    <source>
        <dbReference type="Proteomes" id="UP000218287"/>
    </source>
</evidence>
<keyword evidence="5" id="KW-1185">Reference proteome</keyword>
<dbReference type="NCBIfam" id="TIGR00976">
    <property type="entry name" value="CocE_NonD"/>
    <property type="match status" value="1"/>
</dbReference>
<protein>
    <submittedName>
        <fullName evidence="4">Peptidase S15</fullName>
    </submittedName>
</protein>